<feature type="region of interest" description="Disordered" evidence="1">
    <location>
        <begin position="57"/>
        <end position="76"/>
    </location>
</feature>
<feature type="compositionally biased region" description="Polar residues" evidence="1">
    <location>
        <begin position="33"/>
        <end position="47"/>
    </location>
</feature>
<proteinExistence type="predicted"/>
<feature type="domain" description="Co-chaperone DjlA N-terminal" evidence="2">
    <location>
        <begin position="499"/>
        <end position="602"/>
    </location>
</feature>
<dbReference type="SUPFAM" id="SSF158682">
    <property type="entry name" value="TerB-like"/>
    <property type="match status" value="1"/>
</dbReference>
<accession>A0A0F9UFK6</accession>
<evidence type="ECO:0000313" key="5">
    <source>
        <dbReference type="EMBL" id="KKN91990.1"/>
    </source>
</evidence>
<sequence>MELLLVVALLATVAWFFGKYQKTKDQKRGWLSPSRSKATNRPSLSFDVQVNDSVPGRSFDHDRAVSPGRSRKSLTPARWMGPGVPVSVKGRLISGGMVYVGEHLPSRHYDRSDNCLIDPGLQVSHNAADKIGATLPYWPSYANLRPDQRRAYLDWLSSGRSDPSIGIGYVFIFFYGLERRIFHDLAKQDAPALTAEVRRLLNIYGENNSFKNYATRFLDAVAVIQSDAELFRIEPRLDMSGYEMPWVARLYLGRCLQRGSPLTEDEALVWVLSHPETGIRTPAERCFEELRALWRHRFAARYPNGFSVTAPKTILRLVYRPASNAFECDVPVGDADVPDVLALKARTTRLQELFDLCTSHLDGYSRLLGRNPDARGSVEAAALLPREILHESGGDRLTWISSQLERRFSERRFALMPIPRLLEALQITVPSKTKLPASTAAQIAIILDRLDVGHEPDRRHGGSTPAIDGRIILFRAPGGGPVDAESLAYRSTRTMVEIGAIAATADGKVAAEELASVKADLAAVPDLSSAEQDRLMALAVLLLRDAPGQAAVLKRLSMLPDAEKKRVTQSAISAVLADGHVSPAEVKFIEKLHKSLGYPVDQVYAALHRGSVVIDEPVTVFRSEPTRGVAIPSPPASPSASVVIDHAKLERIRNETAAVSSLLSNIFNEDTPVEPVAPDASDQPGARSPYAGLDEEHARLLASVAEAGRMDRMEFDRHARASRLLPDGAIETINEWAFERFDEPVLEDGDIVVVVEHLLPELQSRDEAA</sequence>
<dbReference type="CDD" id="cd07176">
    <property type="entry name" value="terB"/>
    <property type="match status" value="1"/>
</dbReference>
<comment type="caution">
    <text evidence="5">The sequence shown here is derived from an EMBL/GenBank/DDBJ whole genome shotgun (WGS) entry which is preliminary data.</text>
</comment>
<dbReference type="Gene3D" id="1.10.3680.10">
    <property type="entry name" value="TerB-like"/>
    <property type="match status" value="1"/>
</dbReference>
<dbReference type="Pfam" id="PF15615">
    <property type="entry name" value="TerB_C"/>
    <property type="match status" value="1"/>
</dbReference>
<dbReference type="InterPro" id="IPR028932">
    <property type="entry name" value="TerB-C"/>
</dbReference>
<feature type="region of interest" description="Disordered" evidence="1">
    <location>
        <begin position="28"/>
        <end position="47"/>
    </location>
</feature>
<name>A0A0F9UFK6_9ZZZZ</name>
<dbReference type="InterPro" id="IPR025266">
    <property type="entry name" value="TerB_N"/>
</dbReference>
<dbReference type="InterPro" id="IPR007791">
    <property type="entry name" value="DjlA_N"/>
</dbReference>
<dbReference type="Pfam" id="PF13208">
    <property type="entry name" value="TerB_N"/>
    <property type="match status" value="1"/>
</dbReference>
<evidence type="ECO:0000259" key="4">
    <source>
        <dbReference type="Pfam" id="PF15615"/>
    </source>
</evidence>
<reference evidence="5" key="1">
    <citation type="journal article" date="2015" name="Nature">
        <title>Complex archaea that bridge the gap between prokaryotes and eukaryotes.</title>
        <authorList>
            <person name="Spang A."/>
            <person name="Saw J.H."/>
            <person name="Jorgensen S.L."/>
            <person name="Zaremba-Niedzwiedzka K."/>
            <person name="Martijn J."/>
            <person name="Lind A.E."/>
            <person name="van Eijk R."/>
            <person name="Schleper C."/>
            <person name="Guy L."/>
            <person name="Ettema T.J."/>
        </authorList>
    </citation>
    <scope>NUCLEOTIDE SEQUENCE</scope>
</reference>
<feature type="domain" description="TerB N-terminal" evidence="3">
    <location>
        <begin position="82"/>
        <end position="283"/>
    </location>
</feature>
<evidence type="ECO:0000259" key="2">
    <source>
        <dbReference type="Pfam" id="PF05099"/>
    </source>
</evidence>
<evidence type="ECO:0000256" key="1">
    <source>
        <dbReference type="SAM" id="MobiDB-lite"/>
    </source>
</evidence>
<organism evidence="5">
    <name type="scientific">marine sediment metagenome</name>
    <dbReference type="NCBI Taxonomy" id="412755"/>
    <lineage>
        <taxon>unclassified sequences</taxon>
        <taxon>metagenomes</taxon>
        <taxon>ecological metagenomes</taxon>
    </lineage>
</organism>
<dbReference type="AlphaFoldDB" id="A0A0F9UFK6"/>
<dbReference type="Pfam" id="PF05099">
    <property type="entry name" value="TerB"/>
    <property type="match status" value="1"/>
</dbReference>
<dbReference type="InterPro" id="IPR029024">
    <property type="entry name" value="TerB-like"/>
</dbReference>
<gene>
    <name evidence="5" type="ORF">LCGC14_0212710</name>
</gene>
<dbReference type="EMBL" id="LAZR01000098">
    <property type="protein sequence ID" value="KKN91990.1"/>
    <property type="molecule type" value="Genomic_DNA"/>
</dbReference>
<evidence type="ECO:0000259" key="3">
    <source>
        <dbReference type="Pfam" id="PF13208"/>
    </source>
</evidence>
<evidence type="ECO:0008006" key="6">
    <source>
        <dbReference type="Google" id="ProtNLM"/>
    </source>
</evidence>
<protein>
    <recommendedName>
        <fullName evidence="6">Tellurite resistance protein TerB</fullName>
    </recommendedName>
</protein>
<feature type="domain" description="TerB-C" evidence="4">
    <location>
        <begin position="638"/>
        <end position="762"/>
    </location>
</feature>